<evidence type="ECO:0000259" key="1">
    <source>
        <dbReference type="SMART" id="SM00953"/>
    </source>
</evidence>
<dbReference type="STRING" id="555500.I215_03480"/>
<dbReference type="Proteomes" id="UP000007364">
    <property type="component" value="Unassembled WGS sequence"/>
</dbReference>
<gene>
    <name evidence="2" type="ORF">I215_03480</name>
</gene>
<sequence length="157" mass="18408">MIVYRIYEDLPNRTAKSYGRAQGRWNDSIYPVIYTSSVPSLCMMELYSIHGPRIGTKNFVIAMLNIQIDEPNLPYIESNTLPTNWNAIPSQYTTQSIGNQWLNNLESLFLKVPSARLPMEVYNIEYNVLINPFHPNFHIKVKPIKEYRFKFNLNQFD</sequence>
<feature type="domain" description="RES" evidence="1">
    <location>
        <begin position="11"/>
        <end position="144"/>
    </location>
</feature>
<proteinExistence type="predicted"/>
<keyword evidence="3" id="KW-1185">Reference proteome</keyword>
<dbReference type="OrthoDB" id="9789501at2"/>
<dbReference type="Pfam" id="PF08808">
    <property type="entry name" value="RES"/>
    <property type="match status" value="1"/>
</dbReference>
<evidence type="ECO:0000313" key="3">
    <source>
        <dbReference type="Proteomes" id="UP000007364"/>
    </source>
</evidence>
<reference evidence="2 3" key="1">
    <citation type="journal article" date="2012" name="J. Bacteriol.">
        <title>Genome Sequence of Galbibacter marinum Type Strain ck-I2-15.</title>
        <authorList>
            <person name="Lai Q."/>
            <person name="Li C."/>
            <person name="Shao Z."/>
        </authorList>
    </citation>
    <scope>NUCLEOTIDE SEQUENCE [LARGE SCALE GENOMIC DNA]</scope>
    <source>
        <strain evidence="3">ck-I2-15</strain>
    </source>
</reference>
<accession>K2P4M1</accession>
<evidence type="ECO:0000313" key="2">
    <source>
        <dbReference type="EMBL" id="EKF55973.1"/>
    </source>
</evidence>
<dbReference type="AlphaFoldDB" id="K2P4M1"/>
<dbReference type="eggNOG" id="COG5654">
    <property type="taxonomic scope" value="Bacteria"/>
</dbReference>
<dbReference type="SMART" id="SM00953">
    <property type="entry name" value="RES"/>
    <property type="match status" value="1"/>
</dbReference>
<name>K2P4M1_9FLAO</name>
<protein>
    <submittedName>
        <fullName evidence="2">RES domain-containing protein</fullName>
    </submittedName>
</protein>
<dbReference type="EMBL" id="AMSG01000003">
    <property type="protein sequence ID" value="EKF55973.1"/>
    <property type="molecule type" value="Genomic_DNA"/>
</dbReference>
<dbReference type="InterPro" id="IPR014914">
    <property type="entry name" value="RES_dom"/>
</dbReference>
<comment type="caution">
    <text evidence="2">The sequence shown here is derived from an EMBL/GenBank/DDBJ whole genome shotgun (WGS) entry which is preliminary data.</text>
</comment>
<organism evidence="2 3">
    <name type="scientific">Galbibacter marinus</name>
    <dbReference type="NCBI Taxonomy" id="555500"/>
    <lineage>
        <taxon>Bacteria</taxon>
        <taxon>Pseudomonadati</taxon>
        <taxon>Bacteroidota</taxon>
        <taxon>Flavobacteriia</taxon>
        <taxon>Flavobacteriales</taxon>
        <taxon>Flavobacteriaceae</taxon>
        <taxon>Galbibacter</taxon>
    </lineage>
</organism>